<accession>A0A4R9LYF9</accession>
<reference evidence="4" key="1">
    <citation type="journal article" date="2019" name="PLoS Negl. Trop. Dis.">
        <title>Revisiting the worldwide diversity of Leptospira species in the environment.</title>
        <authorList>
            <person name="Vincent A.T."/>
            <person name="Schiettekatte O."/>
            <person name="Bourhy P."/>
            <person name="Veyrier F.J."/>
            <person name="Picardeau M."/>
        </authorList>
    </citation>
    <scope>NUCLEOTIDE SEQUENCE [LARGE SCALE GENOMIC DNA]</scope>
    <source>
        <strain evidence="4">201300427</strain>
    </source>
</reference>
<dbReference type="SUPFAM" id="SSF55031">
    <property type="entry name" value="Bacterial exopeptidase dimerisation domain"/>
    <property type="match status" value="1"/>
</dbReference>
<proteinExistence type="predicted"/>
<dbReference type="InterPro" id="IPR002933">
    <property type="entry name" value="Peptidase_M20"/>
</dbReference>
<sequence>MEISSARKEELVRYRRTIHKLPELKYEEKQTAAFVSSHLRKLGYSFEENIAETGIVCLVDSGLPGKTVLVRADMDALPILEENHHDYKSTVDGKMHACGHDGHTSVLMGLSSELKESLSSFVPKGRVLLCFQPAEEGGSGADKMIEAGILEKYNVDACFALHVWNHIDLGKLGVVNGTMMASVDEFHIVVKGTSGHGAMPQHTVDPIVVGAHIVTALQTIVSRNVDPLEPCVVTVGSFHSGNAFNVIPETAELRGTVRTYSKEVYESVPLKLEKLVKGVASSFGAEVEFNYTRVDKPTINDPEMADIVRKAGKKILGPDSITEENTRTMGGEDFSAFLMKRPGCYFFIGSRNESKGYVHSHHSSFFDFDEDSLPIGLSVMKEVIKTYLETG</sequence>
<dbReference type="PANTHER" id="PTHR11014:SF63">
    <property type="entry name" value="METALLOPEPTIDASE, PUTATIVE (AFU_ORTHOLOGUE AFUA_6G09600)-RELATED"/>
    <property type="match status" value="1"/>
</dbReference>
<evidence type="ECO:0000259" key="3">
    <source>
        <dbReference type="Pfam" id="PF07687"/>
    </source>
</evidence>
<evidence type="ECO:0000256" key="2">
    <source>
        <dbReference type="PIRSR" id="PIRSR005962-1"/>
    </source>
</evidence>
<protein>
    <submittedName>
        <fullName evidence="4">Amidohydrolase</fullName>
    </submittedName>
</protein>
<keyword evidence="1 4" id="KW-0378">Hydrolase</keyword>
<feature type="binding site" evidence="2">
    <location>
        <position position="162"/>
    </location>
    <ligand>
        <name>Mn(2+)</name>
        <dbReference type="ChEBI" id="CHEBI:29035"/>
        <label>2</label>
    </ligand>
</feature>
<feature type="binding site" evidence="2">
    <location>
        <position position="362"/>
    </location>
    <ligand>
        <name>Mn(2+)</name>
        <dbReference type="ChEBI" id="CHEBI:29035"/>
        <label>2</label>
    </ligand>
</feature>
<dbReference type="NCBIfam" id="TIGR01891">
    <property type="entry name" value="amidohydrolases"/>
    <property type="match status" value="1"/>
</dbReference>
<keyword evidence="5" id="KW-1185">Reference proteome</keyword>
<feature type="binding site" evidence="2">
    <location>
        <position position="98"/>
    </location>
    <ligand>
        <name>Mn(2+)</name>
        <dbReference type="ChEBI" id="CHEBI:29035"/>
        <label>2</label>
    </ligand>
</feature>
<dbReference type="AlphaFoldDB" id="A0A4R9LYF9"/>
<dbReference type="GO" id="GO:0046872">
    <property type="term" value="F:metal ion binding"/>
    <property type="evidence" value="ECO:0007669"/>
    <property type="project" value="UniProtKB-KW"/>
</dbReference>
<feature type="binding site" evidence="2">
    <location>
        <position position="136"/>
    </location>
    <ligand>
        <name>Mn(2+)</name>
        <dbReference type="ChEBI" id="CHEBI:29035"/>
        <label>2</label>
    </ligand>
</feature>
<dbReference type="Gene3D" id="3.40.630.10">
    <property type="entry name" value="Zn peptidases"/>
    <property type="match status" value="1"/>
</dbReference>
<dbReference type="FunFam" id="3.30.70.360:FF:000001">
    <property type="entry name" value="N-acetyldiaminopimelate deacetylase"/>
    <property type="match status" value="1"/>
</dbReference>
<gene>
    <name evidence="4" type="ORF">EHS15_14810</name>
</gene>
<dbReference type="InterPro" id="IPR017439">
    <property type="entry name" value="Amidohydrolase"/>
</dbReference>
<dbReference type="PIRSF" id="PIRSF005962">
    <property type="entry name" value="Pept_M20D_amidohydro"/>
    <property type="match status" value="1"/>
</dbReference>
<feature type="domain" description="Peptidase M20 dimerisation" evidence="3">
    <location>
        <begin position="185"/>
        <end position="277"/>
    </location>
</feature>
<dbReference type="Pfam" id="PF01546">
    <property type="entry name" value="Peptidase_M20"/>
    <property type="match status" value="1"/>
</dbReference>
<evidence type="ECO:0000313" key="4">
    <source>
        <dbReference type="EMBL" id="TGN18641.1"/>
    </source>
</evidence>
<dbReference type="Pfam" id="PF07687">
    <property type="entry name" value="M20_dimer"/>
    <property type="match status" value="1"/>
</dbReference>
<dbReference type="PANTHER" id="PTHR11014">
    <property type="entry name" value="PEPTIDASE M20 FAMILY MEMBER"/>
    <property type="match status" value="1"/>
</dbReference>
<comment type="cofactor">
    <cofactor evidence="2">
        <name>Mn(2+)</name>
        <dbReference type="ChEBI" id="CHEBI:29035"/>
    </cofactor>
    <text evidence="2">The Mn(2+) ion enhances activity.</text>
</comment>
<feature type="binding site" evidence="2">
    <location>
        <position position="100"/>
    </location>
    <ligand>
        <name>Mn(2+)</name>
        <dbReference type="ChEBI" id="CHEBI:29035"/>
        <label>2</label>
    </ligand>
</feature>
<dbReference type="RefSeq" id="WP_135761324.1">
    <property type="nucleotide sequence ID" value="NZ_RQHW01000047.1"/>
</dbReference>
<dbReference type="EMBL" id="RQHW01000047">
    <property type="protein sequence ID" value="TGN18641.1"/>
    <property type="molecule type" value="Genomic_DNA"/>
</dbReference>
<dbReference type="InterPro" id="IPR036264">
    <property type="entry name" value="Bact_exopeptidase_dim_dom"/>
</dbReference>
<keyword evidence="2" id="KW-0464">Manganese</keyword>
<comment type="caution">
    <text evidence="4">The sequence shown here is derived from an EMBL/GenBank/DDBJ whole genome shotgun (WGS) entry which is preliminary data.</text>
</comment>
<dbReference type="Gene3D" id="3.30.70.360">
    <property type="match status" value="1"/>
</dbReference>
<dbReference type="GO" id="GO:0019877">
    <property type="term" value="P:diaminopimelate biosynthetic process"/>
    <property type="evidence" value="ECO:0007669"/>
    <property type="project" value="UniProtKB-ARBA"/>
</dbReference>
<dbReference type="GO" id="GO:0050118">
    <property type="term" value="F:N-acetyldiaminopimelate deacetylase activity"/>
    <property type="evidence" value="ECO:0007669"/>
    <property type="project" value="UniProtKB-ARBA"/>
</dbReference>
<keyword evidence="2" id="KW-0479">Metal-binding</keyword>
<dbReference type="Proteomes" id="UP000298058">
    <property type="component" value="Unassembled WGS sequence"/>
</dbReference>
<dbReference type="SUPFAM" id="SSF53187">
    <property type="entry name" value="Zn-dependent exopeptidases"/>
    <property type="match status" value="1"/>
</dbReference>
<evidence type="ECO:0000256" key="1">
    <source>
        <dbReference type="ARBA" id="ARBA00022801"/>
    </source>
</evidence>
<name>A0A4R9LYF9_9LEPT</name>
<evidence type="ECO:0000313" key="5">
    <source>
        <dbReference type="Proteomes" id="UP000298058"/>
    </source>
</evidence>
<dbReference type="OrthoDB" id="9776731at2"/>
<dbReference type="InterPro" id="IPR011650">
    <property type="entry name" value="Peptidase_M20_dimer"/>
</dbReference>
<organism evidence="4 5">
    <name type="scientific">Leptospira idonii</name>
    <dbReference type="NCBI Taxonomy" id="1193500"/>
    <lineage>
        <taxon>Bacteria</taxon>
        <taxon>Pseudomonadati</taxon>
        <taxon>Spirochaetota</taxon>
        <taxon>Spirochaetia</taxon>
        <taxon>Leptospirales</taxon>
        <taxon>Leptospiraceae</taxon>
        <taxon>Leptospira</taxon>
    </lineage>
</organism>